<accession>A0AAD5JRG0</accession>
<protein>
    <submittedName>
        <fullName evidence="1">Uncharacterized protein</fullName>
    </submittedName>
</protein>
<reference evidence="1" key="1">
    <citation type="journal article" date="2022" name="IScience">
        <title>Evolution of zygomycete secretomes and the origins of terrestrial fungal ecologies.</title>
        <authorList>
            <person name="Chang Y."/>
            <person name="Wang Y."/>
            <person name="Mondo S."/>
            <person name="Ahrendt S."/>
            <person name="Andreopoulos W."/>
            <person name="Barry K."/>
            <person name="Beard J."/>
            <person name="Benny G.L."/>
            <person name="Blankenship S."/>
            <person name="Bonito G."/>
            <person name="Cuomo C."/>
            <person name="Desiro A."/>
            <person name="Gervers K.A."/>
            <person name="Hundley H."/>
            <person name="Kuo A."/>
            <person name="LaButti K."/>
            <person name="Lang B.F."/>
            <person name="Lipzen A."/>
            <person name="O'Donnell K."/>
            <person name="Pangilinan J."/>
            <person name="Reynolds N."/>
            <person name="Sandor L."/>
            <person name="Smith M.E."/>
            <person name="Tsang A."/>
            <person name="Grigoriev I.V."/>
            <person name="Stajich J.E."/>
            <person name="Spatafora J.W."/>
        </authorList>
    </citation>
    <scope>NUCLEOTIDE SEQUENCE</scope>
    <source>
        <strain evidence="1">RSA 2281</strain>
    </source>
</reference>
<gene>
    <name evidence="1" type="ORF">BDA99DRAFT_214884</name>
</gene>
<comment type="caution">
    <text evidence="1">The sequence shown here is derived from an EMBL/GenBank/DDBJ whole genome shotgun (WGS) entry which is preliminary data.</text>
</comment>
<dbReference type="EMBL" id="JAIXMP010000033">
    <property type="protein sequence ID" value="KAI9250245.1"/>
    <property type="molecule type" value="Genomic_DNA"/>
</dbReference>
<dbReference type="Proteomes" id="UP001209540">
    <property type="component" value="Unassembled WGS sequence"/>
</dbReference>
<proteinExistence type="predicted"/>
<evidence type="ECO:0000313" key="1">
    <source>
        <dbReference type="EMBL" id="KAI9250245.1"/>
    </source>
</evidence>
<keyword evidence="2" id="KW-1185">Reference proteome</keyword>
<dbReference type="AlphaFoldDB" id="A0AAD5JRG0"/>
<evidence type="ECO:0000313" key="2">
    <source>
        <dbReference type="Proteomes" id="UP001209540"/>
    </source>
</evidence>
<reference evidence="1" key="2">
    <citation type="submission" date="2023-02" db="EMBL/GenBank/DDBJ databases">
        <authorList>
            <consortium name="DOE Joint Genome Institute"/>
            <person name="Mondo S.J."/>
            <person name="Chang Y."/>
            <person name="Wang Y."/>
            <person name="Ahrendt S."/>
            <person name="Andreopoulos W."/>
            <person name="Barry K."/>
            <person name="Beard J."/>
            <person name="Benny G.L."/>
            <person name="Blankenship S."/>
            <person name="Bonito G."/>
            <person name="Cuomo C."/>
            <person name="Desiro A."/>
            <person name="Gervers K.A."/>
            <person name="Hundley H."/>
            <person name="Kuo A."/>
            <person name="LaButti K."/>
            <person name="Lang B.F."/>
            <person name="Lipzen A."/>
            <person name="O'Donnell K."/>
            <person name="Pangilinan J."/>
            <person name="Reynolds N."/>
            <person name="Sandor L."/>
            <person name="Smith M.W."/>
            <person name="Tsang A."/>
            <person name="Grigoriev I.V."/>
            <person name="Stajich J.E."/>
            <person name="Spatafora J.W."/>
        </authorList>
    </citation>
    <scope>NUCLEOTIDE SEQUENCE</scope>
    <source>
        <strain evidence="1">RSA 2281</strain>
    </source>
</reference>
<sequence length="106" mass="12559">MFYLLGYNCKTMTMDIKYNGIYRLIEQDKFTLPKSSEDLIKIKHIVSSFTKLKNVADKTKDNVVKKMKSRGNFQFTIDPKLVPKKEWKRKTYEQSKIPKETKKSSE</sequence>
<organism evidence="1 2">
    <name type="scientific">Phascolomyces articulosus</name>
    <dbReference type="NCBI Taxonomy" id="60185"/>
    <lineage>
        <taxon>Eukaryota</taxon>
        <taxon>Fungi</taxon>
        <taxon>Fungi incertae sedis</taxon>
        <taxon>Mucoromycota</taxon>
        <taxon>Mucoromycotina</taxon>
        <taxon>Mucoromycetes</taxon>
        <taxon>Mucorales</taxon>
        <taxon>Lichtheimiaceae</taxon>
        <taxon>Phascolomyces</taxon>
    </lineage>
</organism>
<name>A0AAD5JRG0_9FUNG</name>